<sequence length="143" mass="16172">MLNIAIAVSVILFVAAGYIAFMNSRIIANQKREAYIPLPASEYTVYMTPQFSEEDKRSLIPIGVMEFRDRQEPMKVYLCRVKNASEDLKLEQAGNVFLLHLKKARDNGTLMFYRTVEEALLGPEERSLTDRLSAAAKKKPGAE</sequence>
<dbReference type="Proteomes" id="UP000036932">
    <property type="component" value="Unassembled WGS sequence"/>
</dbReference>
<dbReference type="RefSeq" id="WP_054402998.1">
    <property type="nucleotide sequence ID" value="NZ_LIUT01000001.1"/>
</dbReference>
<name>A0A0M1P6N0_9BACL</name>
<keyword evidence="1" id="KW-1133">Transmembrane helix</keyword>
<dbReference type="EMBL" id="LIUT01000001">
    <property type="protein sequence ID" value="KOR90067.1"/>
    <property type="molecule type" value="Genomic_DNA"/>
</dbReference>
<evidence type="ECO:0000256" key="1">
    <source>
        <dbReference type="SAM" id="Phobius"/>
    </source>
</evidence>
<dbReference type="PATRIC" id="fig|1705565.3.peg.4750"/>
<reference evidence="3" key="1">
    <citation type="submission" date="2015-08" db="EMBL/GenBank/DDBJ databases">
        <title>Genome sequencing project for genomic taxonomy and phylogenomics of Bacillus-like bacteria.</title>
        <authorList>
            <person name="Liu B."/>
            <person name="Wang J."/>
            <person name="Zhu Y."/>
            <person name="Liu G."/>
            <person name="Chen Q."/>
            <person name="Chen Z."/>
            <person name="Lan J."/>
            <person name="Che J."/>
            <person name="Ge C."/>
            <person name="Shi H."/>
            <person name="Pan Z."/>
            <person name="Liu X."/>
        </authorList>
    </citation>
    <scope>NUCLEOTIDE SEQUENCE [LARGE SCALE GENOMIC DNA]</scope>
    <source>
        <strain evidence="3">FJAT-22460</strain>
    </source>
</reference>
<dbReference type="AlphaFoldDB" id="A0A0M1P6N0"/>
<keyword evidence="3" id="KW-1185">Reference proteome</keyword>
<feature type="transmembrane region" description="Helical" evidence="1">
    <location>
        <begin position="6"/>
        <end position="23"/>
    </location>
</feature>
<protein>
    <submittedName>
        <fullName evidence="2">Uncharacterized protein</fullName>
    </submittedName>
</protein>
<proteinExistence type="predicted"/>
<gene>
    <name evidence="2" type="ORF">AM231_13595</name>
</gene>
<keyword evidence="1" id="KW-0812">Transmembrane</keyword>
<accession>A0A0M1P6N0</accession>
<keyword evidence="1" id="KW-0472">Membrane</keyword>
<organism evidence="2 3">
    <name type="scientific">Paenibacillus solani</name>
    <dbReference type="NCBI Taxonomy" id="1705565"/>
    <lineage>
        <taxon>Bacteria</taxon>
        <taxon>Bacillati</taxon>
        <taxon>Bacillota</taxon>
        <taxon>Bacilli</taxon>
        <taxon>Bacillales</taxon>
        <taxon>Paenibacillaceae</taxon>
        <taxon>Paenibacillus</taxon>
    </lineage>
</organism>
<evidence type="ECO:0000313" key="3">
    <source>
        <dbReference type="Proteomes" id="UP000036932"/>
    </source>
</evidence>
<dbReference type="OrthoDB" id="2654175at2"/>
<evidence type="ECO:0000313" key="2">
    <source>
        <dbReference type="EMBL" id="KOR90067.1"/>
    </source>
</evidence>
<comment type="caution">
    <text evidence="2">The sequence shown here is derived from an EMBL/GenBank/DDBJ whole genome shotgun (WGS) entry which is preliminary data.</text>
</comment>